<organism evidence="2 3">
    <name type="scientific">Stieleria magnilauensis</name>
    <dbReference type="NCBI Taxonomy" id="2527963"/>
    <lineage>
        <taxon>Bacteria</taxon>
        <taxon>Pseudomonadati</taxon>
        <taxon>Planctomycetota</taxon>
        <taxon>Planctomycetia</taxon>
        <taxon>Pirellulales</taxon>
        <taxon>Pirellulaceae</taxon>
        <taxon>Stieleria</taxon>
    </lineage>
</organism>
<dbReference type="InterPro" id="IPR002925">
    <property type="entry name" value="Dienelactn_hydro"/>
</dbReference>
<dbReference type="SUPFAM" id="SSF53474">
    <property type="entry name" value="alpha/beta-Hydrolases"/>
    <property type="match status" value="1"/>
</dbReference>
<dbReference type="InterPro" id="IPR029058">
    <property type="entry name" value="AB_hydrolase_fold"/>
</dbReference>
<sequence length="434" mass="47449">MRQDSNSIMFLLRCFLLSVAVCATWLGVSVAQERPTDHAEQIGVWNLTELKKTPEMRWLSQTGPVRSLLYAGEAYEGRSTEVFAFYASPATLGEANAEERFPGVVLIHGGGGTAFAEWAWLWAKRGYAAIAMDLSGSRPIDPLYDNSGVPVPNQAGKAGTRTRLPNGGPNHGHAEKFDSIGGDVSDDWPSHAVASVVRAHSLLRSFPEVIADRTAVTGISWGGYTTCLVASVDDRFKAAVPVYGCGFLYQGESVQKPAIDKLGDRREQWIEAYDPSSLLVRCRVPILFVNGTNDIHYPLDSYQKSYDVVPGRKQMRIEVKMRHGHQPGWAPQEIGLYIDSFCRGGTPLPAPGAMATDGDTVRLSYTSAVPLKSAQLHYTTDTGLRSKRDWQSLSAEIASDEVTAPRPPGNANTWFIALTDERDAMVTTPVQFAN</sequence>
<name>A0ABX5Y0H3_9BACT</name>
<dbReference type="Proteomes" id="UP000318081">
    <property type="component" value="Chromosome"/>
</dbReference>
<gene>
    <name evidence="2" type="ORF">TBK1r_68190</name>
</gene>
<dbReference type="Gene3D" id="3.40.50.1820">
    <property type="entry name" value="alpha/beta hydrolase"/>
    <property type="match status" value="1"/>
</dbReference>
<dbReference type="InterPro" id="IPR050261">
    <property type="entry name" value="FrsA_esterase"/>
</dbReference>
<dbReference type="RefSeq" id="WP_145219655.1">
    <property type="nucleotide sequence ID" value="NZ_CP036432.1"/>
</dbReference>
<accession>A0ABX5Y0H3</accession>
<evidence type="ECO:0000313" key="3">
    <source>
        <dbReference type="Proteomes" id="UP000318081"/>
    </source>
</evidence>
<keyword evidence="3" id="KW-1185">Reference proteome</keyword>
<evidence type="ECO:0000313" key="2">
    <source>
        <dbReference type="EMBL" id="QDV87787.1"/>
    </source>
</evidence>
<reference evidence="2 3" key="1">
    <citation type="submission" date="2019-02" db="EMBL/GenBank/DDBJ databases">
        <title>Deep-cultivation of Planctomycetes and their phenomic and genomic characterization uncovers novel biology.</title>
        <authorList>
            <person name="Wiegand S."/>
            <person name="Jogler M."/>
            <person name="Boedeker C."/>
            <person name="Pinto D."/>
            <person name="Vollmers J."/>
            <person name="Rivas-Marin E."/>
            <person name="Kohn T."/>
            <person name="Peeters S.H."/>
            <person name="Heuer A."/>
            <person name="Rast P."/>
            <person name="Oberbeckmann S."/>
            <person name="Bunk B."/>
            <person name="Jeske O."/>
            <person name="Meyerdierks A."/>
            <person name="Storesund J.E."/>
            <person name="Kallscheuer N."/>
            <person name="Luecker S."/>
            <person name="Lage O.M."/>
            <person name="Pohl T."/>
            <person name="Merkel B.J."/>
            <person name="Hornburger P."/>
            <person name="Mueller R.-W."/>
            <person name="Bruemmer F."/>
            <person name="Labrenz M."/>
            <person name="Spormann A.M."/>
            <person name="Op den Camp H."/>
            <person name="Overmann J."/>
            <person name="Amann R."/>
            <person name="Jetten M.S.M."/>
            <person name="Mascher T."/>
            <person name="Medema M.H."/>
            <person name="Devos D.P."/>
            <person name="Kaster A.-K."/>
            <person name="Ovreas L."/>
            <person name="Rohde M."/>
            <person name="Galperin M.Y."/>
            <person name="Jogler C."/>
        </authorList>
    </citation>
    <scope>NUCLEOTIDE SEQUENCE [LARGE SCALE GENOMIC DNA]</scope>
    <source>
        <strain evidence="2 3">TBK1r</strain>
    </source>
</reference>
<evidence type="ECO:0000259" key="1">
    <source>
        <dbReference type="Pfam" id="PF01738"/>
    </source>
</evidence>
<dbReference type="EMBL" id="CP036432">
    <property type="protein sequence ID" value="QDV87787.1"/>
    <property type="molecule type" value="Genomic_DNA"/>
</dbReference>
<feature type="domain" description="Dienelactone hydrolase" evidence="1">
    <location>
        <begin position="95"/>
        <end position="304"/>
    </location>
</feature>
<dbReference type="PANTHER" id="PTHR22946">
    <property type="entry name" value="DIENELACTONE HYDROLASE DOMAIN-CONTAINING PROTEIN-RELATED"/>
    <property type="match status" value="1"/>
</dbReference>
<proteinExistence type="predicted"/>
<dbReference type="Pfam" id="PF01738">
    <property type="entry name" value="DLH"/>
    <property type="match status" value="1"/>
</dbReference>
<protein>
    <submittedName>
        <fullName evidence="2">PhoPQ-activated pathogenicity-related protein</fullName>
    </submittedName>
</protein>